<reference evidence="3" key="1">
    <citation type="submission" date="2018-08" db="EMBL/GenBank/DDBJ databases">
        <authorList>
            <person name="Rodrigo-Torres L."/>
            <person name="Arahal R. D."/>
            <person name="Lucena T."/>
        </authorList>
    </citation>
    <scope>NUCLEOTIDE SEQUENCE [LARGE SCALE GENOMIC DNA]</scope>
    <source>
        <strain evidence="3">CECT 7235</strain>
    </source>
</reference>
<proteinExistence type="predicted"/>
<evidence type="ECO:0008006" key="4">
    <source>
        <dbReference type="Google" id="ProtNLM"/>
    </source>
</evidence>
<name>A0A3B0MKG4_9RHOB</name>
<dbReference type="AlphaFoldDB" id="A0A3B0MKG4"/>
<evidence type="ECO:0000313" key="2">
    <source>
        <dbReference type="EMBL" id="SUZ34048.1"/>
    </source>
</evidence>
<feature type="transmembrane region" description="Helical" evidence="1">
    <location>
        <begin position="21"/>
        <end position="39"/>
    </location>
</feature>
<dbReference type="Proteomes" id="UP000272908">
    <property type="component" value="Unassembled WGS sequence"/>
</dbReference>
<sequence length="446" mass="48024">MKFAETGRKCQTQNTSVKRRAGLVVATAFVAAAALYAWAGPKDAADWPVLTAAHPVDVAHGAAGTPVLGDHAAYDLFSWMSFVALNSSPDGTVLGKTGDNETLWSSWMEDFQVLVTDGQTPPPWGTPMQVPAACKAVSGAQDVSRVISHTAKMHGVVGLFDQAQAGPLIDRNGAYVRYEILINAPMYDYIRDNGLYTQAGLNAFGQIDFPAGSLDTGQIGAIMVKAAWKVLGVGDDPTRFHVSRAYVVDEQANTCAPELLGLVGFHISTKTKSAPQWIWSTFEHVDNAPDKGEARPGGHYNFYDADCASRQPTSSCVPNALPETPWNPQNPGQYSVQVERVTPIDPQTAAMTASFQQALRDVNPNSVWANYMLVGTQYPQRPTDPTDPQGRPFPPYLANTTIETFLQGDTPPVSSSCIACHNRATATASAKPSDFTYILSRVTAKD</sequence>
<accession>A0A3B0MKG4</accession>
<evidence type="ECO:0000313" key="3">
    <source>
        <dbReference type="Proteomes" id="UP000272908"/>
    </source>
</evidence>
<keyword evidence="1" id="KW-0812">Transmembrane</keyword>
<protein>
    <recommendedName>
        <fullName evidence="4">Cytochrome c family protein</fullName>
    </recommendedName>
</protein>
<dbReference type="EMBL" id="UIHC01000119">
    <property type="protein sequence ID" value="SUZ34048.1"/>
    <property type="molecule type" value="Genomic_DNA"/>
</dbReference>
<keyword evidence="3" id="KW-1185">Reference proteome</keyword>
<keyword evidence="1" id="KW-0472">Membrane</keyword>
<gene>
    <name evidence="2" type="ORF">ROE7235_03829</name>
</gene>
<organism evidence="2 3">
    <name type="scientific">Roseinatronobacter ekhonensis</name>
    <dbReference type="NCBI Taxonomy" id="254356"/>
    <lineage>
        <taxon>Bacteria</taxon>
        <taxon>Pseudomonadati</taxon>
        <taxon>Pseudomonadota</taxon>
        <taxon>Alphaproteobacteria</taxon>
        <taxon>Rhodobacterales</taxon>
        <taxon>Paracoccaceae</taxon>
        <taxon>Roseinatronobacter</taxon>
    </lineage>
</organism>
<keyword evidence="1" id="KW-1133">Transmembrane helix</keyword>
<evidence type="ECO:0000256" key="1">
    <source>
        <dbReference type="SAM" id="Phobius"/>
    </source>
</evidence>